<evidence type="ECO:0000259" key="20">
    <source>
        <dbReference type="PROSITE" id="PS51387"/>
    </source>
</evidence>
<gene>
    <name evidence="19" type="primary">murB</name>
    <name evidence="21" type="ORF">SAMN05444380_112100</name>
</gene>
<dbReference type="GO" id="GO:0005829">
    <property type="term" value="C:cytosol"/>
    <property type="evidence" value="ECO:0007669"/>
    <property type="project" value="TreeGrafter"/>
</dbReference>
<evidence type="ECO:0000256" key="5">
    <source>
        <dbReference type="ARBA" id="ARBA00012518"/>
    </source>
</evidence>
<dbReference type="GO" id="GO:0008360">
    <property type="term" value="P:regulation of cell shape"/>
    <property type="evidence" value="ECO:0007669"/>
    <property type="project" value="UniProtKB-KW"/>
</dbReference>
<evidence type="ECO:0000256" key="2">
    <source>
        <dbReference type="ARBA" id="ARBA00003921"/>
    </source>
</evidence>
<protein>
    <recommendedName>
        <fullName evidence="6 19">UDP-N-acetylenolpyruvoylglucosamine reductase</fullName>
        <ecNumber evidence="5 19">1.3.1.98</ecNumber>
    </recommendedName>
    <alternativeName>
        <fullName evidence="17 19">UDP-N-acetylmuramate dehydrogenase</fullName>
    </alternativeName>
</protein>
<evidence type="ECO:0000256" key="4">
    <source>
        <dbReference type="ARBA" id="ARBA00004752"/>
    </source>
</evidence>
<evidence type="ECO:0000256" key="8">
    <source>
        <dbReference type="ARBA" id="ARBA00022618"/>
    </source>
</evidence>
<dbReference type="GO" id="GO:0071949">
    <property type="term" value="F:FAD binding"/>
    <property type="evidence" value="ECO:0007669"/>
    <property type="project" value="InterPro"/>
</dbReference>
<dbReference type="Gene3D" id="3.30.43.10">
    <property type="entry name" value="Uridine Diphospho-n-acetylenolpyruvylglucosamine Reductase, domain 2"/>
    <property type="match status" value="1"/>
</dbReference>
<keyword evidence="10 19" id="KW-0274">FAD</keyword>
<feature type="active site" evidence="19">
    <location>
        <position position="164"/>
    </location>
</feature>
<evidence type="ECO:0000256" key="16">
    <source>
        <dbReference type="ARBA" id="ARBA00023316"/>
    </source>
</evidence>
<dbReference type="EMBL" id="FONA01000012">
    <property type="protein sequence ID" value="SFE51367.1"/>
    <property type="molecule type" value="Genomic_DNA"/>
</dbReference>
<dbReference type="Gene3D" id="3.30.465.10">
    <property type="match status" value="1"/>
</dbReference>
<dbReference type="Proteomes" id="UP000181976">
    <property type="component" value="Unassembled WGS sequence"/>
</dbReference>
<comment type="catalytic activity">
    <reaction evidence="18 19">
        <text>UDP-N-acetyl-alpha-D-muramate + NADP(+) = UDP-N-acetyl-3-O-(1-carboxyvinyl)-alpha-D-glucosamine + NADPH + H(+)</text>
        <dbReference type="Rhea" id="RHEA:12248"/>
        <dbReference type="ChEBI" id="CHEBI:15378"/>
        <dbReference type="ChEBI" id="CHEBI:57783"/>
        <dbReference type="ChEBI" id="CHEBI:58349"/>
        <dbReference type="ChEBI" id="CHEBI:68483"/>
        <dbReference type="ChEBI" id="CHEBI:70757"/>
        <dbReference type="EC" id="1.3.1.98"/>
    </reaction>
</comment>
<evidence type="ECO:0000256" key="18">
    <source>
        <dbReference type="ARBA" id="ARBA00048914"/>
    </source>
</evidence>
<keyword evidence="7 19" id="KW-0963">Cytoplasm</keyword>
<feature type="active site" evidence="19">
    <location>
        <position position="332"/>
    </location>
</feature>
<evidence type="ECO:0000313" key="21">
    <source>
        <dbReference type="EMBL" id="SFE51367.1"/>
    </source>
</evidence>
<dbReference type="SUPFAM" id="SSF56176">
    <property type="entry name" value="FAD-binding/transporter-associated domain-like"/>
    <property type="match status" value="1"/>
</dbReference>
<dbReference type="AlphaFoldDB" id="A0A1I2B5X0"/>
<dbReference type="InterPro" id="IPR036318">
    <property type="entry name" value="FAD-bd_PCMH-like_sf"/>
</dbReference>
<evidence type="ECO:0000256" key="10">
    <source>
        <dbReference type="ARBA" id="ARBA00022827"/>
    </source>
</evidence>
<evidence type="ECO:0000313" key="22">
    <source>
        <dbReference type="Proteomes" id="UP000181976"/>
    </source>
</evidence>
<keyword evidence="11 19" id="KW-0521">NADP</keyword>
<dbReference type="Pfam" id="PF02873">
    <property type="entry name" value="MurB_C"/>
    <property type="match status" value="1"/>
</dbReference>
<dbReference type="Gene3D" id="3.90.78.10">
    <property type="entry name" value="UDP-N-acetylenolpyruvoylglucosamine reductase, C-terminal domain"/>
    <property type="match status" value="1"/>
</dbReference>
<evidence type="ECO:0000256" key="15">
    <source>
        <dbReference type="ARBA" id="ARBA00023306"/>
    </source>
</evidence>
<evidence type="ECO:0000256" key="14">
    <source>
        <dbReference type="ARBA" id="ARBA00023002"/>
    </source>
</evidence>
<dbReference type="InterPro" id="IPR003170">
    <property type="entry name" value="MurB"/>
</dbReference>
<dbReference type="InterPro" id="IPR011601">
    <property type="entry name" value="MurB_C"/>
</dbReference>
<keyword evidence="14 19" id="KW-0560">Oxidoreductase</keyword>
<comment type="pathway">
    <text evidence="4 19">Cell wall biogenesis; peptidoglycan biosynthesis.</text>
</comment>
<dbReference type="Pfam" id="PF01565">
    <property type="entry name" value="FAD_binding_4"/>
    <property type="match status" value="1"/>
</dbReference>
<feature type="active site" description="Proton donor" evidence="19">
    <location>
        <position position="236"/>
    </location>
</feature>
<keyword evidence="8 19" id="KW-0132">Cell division</keyword>
<dbReference type="RefSeq" id="WP_010526876.1">
    <property type="nucleotide sequence ID" value="NZ_AFSL01000022.1"/>
</dbReference>
<dbReference type="OrthoDB" id="9804753at2"/>
<dbReference type="FunCoup" id="A0A1I2B5X0">
    <property type="interactions" value="430"/>
</dbReference>
<evidence type="ECO:0000256" key="11">
    <source>
        <dbReference type="ARBA" id="ARBA00022857"/>
    </source>
</evidence>
<keyword evidence="15 19" id="KW-0131">Cell cycle</keyword>
<keyword evidence="22" id="KW-1185">Reference proteome</keyword>
<evidence type="ECO:0000256" key="9">
    <source>
        <dbReference type="ARBA" id="ARBA00022630"/>
    </source>
</evidence>
<keyword evidence="12 19" id="KW-0133">Cell shape</keyword>
<evidence type="ECO:0000256" key="19">
    <source>
        <dbReference type="HAMAP-Rule" id="MF_00037"/>
    </source>
</evidence>
<keyword evidence="16 19" id="KW-0961">Cell wall biogenesis/degradation</keyword>
<dbReference type="EC" id="1.3.1.98" evidence="5 19"/>
<evidence type="ECO:0000256" key="6">
    <source>
        <dbReference type="ARBA" id="ARBA00015188"/>
    </source>
</evidence>
<accession>A0A1I2B5X0</accession>
<dbReference type="InterPro" id="IPR016167">
    <property type="entry name" value="FAD-bd_PCMH_sub1"/>
</dbReference>
<evidence type="ECO:0000256" key="12">
    <source>
        <dbReference type="ARBA" id="ARBA00022960"/>
    </source>
</evidence>
<evidence type="ECO:0000256" key="13">
    <source>
        <dbReference type="ARBA" id="ARBA00022984"/>
    </source>
</evidence>
<keyword evidence="13 19" id="KW-0573">Peptidoglycan synthesis</keyword>
<dbReference type="NCBIfam" id="NF000755">
    <property type="entry name" value="PRK00046.1"/>
    <property type="match status" value="1"/>
</dbReference>
<dbReference type="GO" id="GO:0051301">
    <property type="term" value="P:cell division"/>
    <property type="evidence" value="ECO:0007669"/>
    <property type="project" value="UniProtKB-KW"/>
</dbReference>
<dbReference type="eggNOG" id="COG0812">
    <property type="taxonomic scope" value="Bacteria"/>
</dbReference>
<dbReference type="GO" id="GO:0071555">
    <property type="term" value="P:cell wall organization"/>
    <property type="evidence" value="ECO:0007669"/>
    <property type="project" value="UniProtKB-KW"/>
</dbReference>
<dbReference type="NCBIfam" id="TIGR00179">
    <property type="entry name" value="murB"/>
    <property type="match status" value="1"/>
</dbReference>
<dbReference type="HAMAP" id="MF_00037">
    <property type="entry name" value="MurB"/>
    <property type="match status" value="1"/>
</dbReference>
<dbReference type="STRING" id="385682.SAMN05444380_112100"/>
<comment type="cofactor">
    <cofactor evidence="1 19">
        <name>FAD</name>
        <dbReference type="ChEBI" id="CHEBI:57692"/>
    </cofactor>
</comment>
<dbReference type="InterPro" id="IPR016166">
    <property type="entry name" value="FAD-bd_PCMH"/>
</dbReference>
<comment type="similarity">
    <text evidence="19">Belongs to the MurB family.</text>
</comment>
<organism evidence="21 22">
    <name type="scientific">Thermophagus xiamenensis</name>
    <dbReference type="NCBI Taxonomy" id="385682"/>
    <lineage>
        <taxon>Bacteria</taxon>
        <taxon>Pseudomonadati</taxon>
        <taxon>Bacteroidota</taxon>
        <taxon>Bacteroidia</taxon>
        <taxon>Marinilabiliales</taxon>
        <taxon>Marinilabiliaceae</taxon>
        <taxon>Thermophagus</taxon>
    </lineage>
</organism>
<dbReference type="InterPro" id="IPR016169">
    <property type="entry name" value="FAD-bd_PCMH_sub2"/>
</dbReference>
<dbReference type="InterPro" id="IPR006094">
    <property type="entry name" value="Oxid_FAD_bind_N"/>
</dbReference>
<evidence type="ECO:0000256" key="7">
    <source>
        <dbReference type="ARBA" id="ARBA00022490"/>
    </source>
</evidence>
<sequence length="336" mass="37924">MEHYKNYFLTEYTTFRVPARTKNYFRFDDAKELKQWLLSQGGQHPKKLVLGGGSNILFTKDYEGAILHPVFKGIEIIEENKDSILIRFAAGEEWDHCVAWCVNQGFYGIENLSYIPGSAGAAAVQNIGAYGVELSEVLEWVEGYYLENGEKFKLSNQACQYDYRYSIFKGPLKNKTVITHVVLRLMKSPQWRLSYGQVKEAVQALGEINLKNVRKAIIDIRKSKLPDPALLGNGGSFFKNPIVEIIVYEKLKEQYPDAVGFPLSNNHFKLSAGWLIEKAGWKGRSMGKAGVHDKQALVLVNKGVSSGKEIADLAEKIRNDVFNKFGVHLEPEVNIL</sequence>
<dbReference type="GO" id="GO:0009252">
    <property type="term" value="P:peptidoglycan biosynthetic process"/>
    <property type="evidence" value="ECO:0007669"/>
    <property type="project" value="UniProtKB-UniRule"/>
</dbReference>
<dbReference type="UniPathway" id="UPA00219"/>
<evidence type="ECO:0000256" key="1">
    <source>
        <dbReference type="ARBA" id="ARBA00001974"/>
    </source>
</evidence>
<proteinExistence type="inferred from homology"/>
<dbReference type="SUPFAM" id="SSF56194">
    <property type="entry name" value="Uridine diphospho-N-Acetylenolpyruvylglucosamine reductase, MurB, C-terminal domain"/>
    <property type="match status" value="1"/>
</dbReference>
<comment type="function">
    <text evidence="2 19">Cell wall formation.</text>
</comment>
<reference evidence="21 22" key="1">
    <citation type="submission" date="2016-10" db="EMBL/GenBank/DDBJ databases">
        <authorList>
            <person name="de Groot N.N."/>
        </authorList>
    </citation>
    <scope>NUCLEOTIDE SEQUENCE [LARGE SCALE GENOMIC DNA]</scope>
    <source>
        <strain evidence="21 22">DSM 19012</strain>
    </source>
</reference>
<name>A0A1I2B5X0_9BACT</name>
<dbReference type="GO" id="GO:0008762">
    <property type="term" value="F:UDP-N-acetylmuramate dehydrogenase activity"/>
    <property type="evidence" value="ECO:0007669"/>
    <property type="project" value="UniProtKB-UniRule"/>
</dbReference>
<dbReference type="PANTHER" id="PTHR21071:SF4">
    <property type="entry name" value="UDP-N-ACETYLENOLPYRUVOYLGLUCOSAMINE REDUCTASE"/>
    <property type="match status" value="1"/>
</dbReference>
<keyword evidence="9 19" id="KW-0285">Flavoprotein</keyword>
<comment type="subcellular location">
    <subcellularLocation>
        <location evidence="3 19">Cytoplasm</location>
    </subcellularLocation>
</comment>
<evidence type="ECO:0000256" key="3">
    <source>
        <dbReference type="ARBA" id="ARBA00004496"/>
    </source>
</evidence>
<evidence type="ECO:0000256" key="17">
    <source>
        <dbReference type="ARBA" id="ARBA00031026"/>
    </source>
</evidence>
<dbReference type="PANTHER" id="PTHR21071">
    <property type="entry name" value="UDP-N-ACETYLENOLPYRUVOYLGLUCOSAMINE REDUCTASE"/>
    <property type="match status" value="1"/>
</dbReference>
<feature type="domain" description="FAD-binding PCMH-type" evidence="20">
    <location>
        <begin position="17"/>
        <end position="188"/>
    </location>
</feature>
<dbReference type="InParanoid" id="A0A1I2B5X0"/>
<dbReference type="InterPro" id="IPR036635">
    <property type="entry name" value="MurB_C_sf"/>
</dbReference>
<dbReference type="PROSITE" id="PS51387">
    <property type="entry name" value="FAD_PCMH"/>
    <property type="match status" value="1"/>
</dbReference>